<dbReference type="Proteomes" id="UP001058074">
    <property type="component" value="Unassembled WGS sequence"/>
</dbReference>
<name>A0ACB5RHJ1_9CLOT</name>
<evidence type="ECO:0000313" key="2">
    <source>
        <dbReference type="Proteomes" id="UP001058074"/>
    </source>
</evidence>
<reference evidence="1" key="1">
    <citation type="journal article" date="2025" name="Int. J. Syst. Evol. Microbiol.">
        <title>Inconstantimicrobium mannanitabidum sp. nov., a novel member of the family Clostridiaceae isolated from anoxic soil under the treatment of reductive soil disinfestation.</title>
        <authorList>
            <person name="Ueki A."/>
            <person name="Tonouchi A."/>
            <person name="Honma S."/>
            <person name="Kaku N."/>
            <person name="Ueki K."/>
        </authorList>
    </citation>
    <scope>NUCLEOTIDE SEQUENCE</scope>
    <source>
        <strain evidence="1">TW13</strain>
    </source>
</reference>
<comment type="caution">
    <text evidence="1">The sequence shown here is derived from an EMBL/GenBank/DDBJ whole genome shotgun (WGS) entry which is preliminary data.</text>
</comment>
<protein>
    <submittedName>
        <fullName evidence="1">Uncharacterized protein</fullName>
    </submittedName>
</protein>
<gene>
    <name evidence="1" type="ORF">rsdtw13_38100</name>
</gene>
<accession>A0ACB5RHJ1</accession>
<organism evidence="1 2">
    <name type="scientific">Inconstantimicrobium mannanitabidum</name>
    <dbReference type="NCBI Taxonomy" id="1604901"/>
    <lineage>
        <taxon>Bacteria</taxon>
        <taxon>Bacillati</taxon>
        <taxon>Bacillota</taxon>
        <taxon>Clostridia</taxon>
        <taxon>Eubacteriales</taxon>
        <taxon>Clostridiaceae</taxon>
        <taxon>Inconstantimicrobium</taxon>
    </lineage>
</organism>
<keyword evidence="2" id="KW-1185">Reference proteome</keyword>
<proteinExistence type="predicted"/>
<sequence length="1310" mass="142162">MNRKKSFVSLVIFCLLALLIGLSDKNAGINKSLHNGYKLSKNEETHINLLSSYTIDSSWYVISPADTATTPLDDIINQKMAEGETKFYIKNGDYYLNSSIRITSPNVIIYGESKEHTQIIQLNSGNNNIEVTGSNVEVSNLTINNKNGAAAFTSRDADYVTLQDCIIYGSCNNSAVTFWGRIGVTDLDAVENKNLSDHNVIQNNIIHSNLNSSEKDGLVFLKQINGSITNNIITGNRIAFYLCRNSDVSYNSISNSDTNGIRCTVPAYDNTIMYNTIDNTLASGICVVRNDQGATPSSYRAHGFKISHNTITNSRYFGIEISNLEDDSNNPDDSIDSNTISQVDFDGIYLLYSTNLKILNNKIADVGLATATNGRNIWGWNSNLNSGIFLDYLASGSIIDSNEITNNNNACLNGIKIPSNNLNQNNVITHNTIIGYFSNPIAGNINSPDYTTISDNLILLEPENIRTASDVDNITVAWDSVTNATSYEIQVNNDIPINVGTDLAYDAKGLTSNTDYTFKIRAKLNDKVGPWSNTTTATTLMSAPTNINTEPTTDSIKISWDSVPGATSYKIQIDNGTPVDIGNNTSYTHTGLDSNTNHTYKVCAVGGIWSNDIPSTTLLFAPTNINTISDVSNIYLSWNPVTNATQYEIEINGVILNVGTDTHYSHTGLDSNTAYKYRVRAVDGTWSSVFTANTLLLAPTNINTEPTTNTIKVSWDSVPGATSYKIQIDNGTPVDIGNNTSYTHTGLDSNTNHTYKVCAVGGIWSNDIPSTTLLFAPTNINTISDVSNIYLSWNPVTNATQYEIEINGVILNVGTDTHYSHTGLDSNTAYKYRVRAVDGTWSSVFTANTLLLAPTNINTEPTIDSIKVSWDSVPGATSYKIQIDNGTPVDIGNNTSYTHTGLDSNTNHTYKVCAVGGIWSNDISGTTLSPPPPPDPVVIPAPTNIVAIATVNSIKVSWNSVINATGYEIEVNGVILNVGTDTHYSHTGLDSNTTYKYRVRAIGGTWSSIITATTLPPPPPPDPVVIPAPTNITAIATVNSIKVSWNSVINATGYEIEVNGVILNVGTDTHYSHTGLDSNTTYKYRVRAIGGTWSSIITATTLPPPPPPDPVVIPAPTNITAIATVNSIKVSWNSVANTTGYEIEVNGVILNVGTDTHYSHTGLDSNTTYKYRIRAIGGTWSSIITATTLVPTPKPKPTPAIVPSKSNPLPTIKPNITTKQPIPTKRTYYTLKKHSDNITSNLGKSENTLDIVKENSKISDKKDLEKKNSTKDVIKNTTLGYSKKLIIIVLTLFTSSLVASIIIKRFKHKK</sequence>
<dbReference type="EMBL" id="BROD01000001">
    <property type="protein sequence ID" value="GKX68552.1"/>
    <property type="molecule type" value="Genomic_DNA"/>
</dbReference>
<evidence type="ECO:0000313" key="1">
    <source>
        <dbReference type="EMBL" id="GKX68552.1"/>
    </source>
</evidence>